<keyword evidence="4 10" id="KW-0677">Repeat</keyword>
<dbReference type="GO" id="GO:0009055">
    <property type="term" value="F:electron transfer activity"/>
    <property type="evidence" value="ECO:0007669"/>
    <property type="project" value="InterPro"/>
</dbReference>
<evidence type="ECO:0000256" key="2">
    <source>
        <dbReference type="ARBA" id="ARBA00022485"/>
    </source>
</evidence>
<keyword evidence="7 10" id="KW-0408">Iron</keyword>
<keyword evidence="6 10" id="KW-0249">Electron transport</keyword>
<dbReference type="Pfam" id="PF00037">
    <property type="entry name" value="Fer4"/>
    <property type="match status" value="1"/>
</dbReference>
<feature type="binding site" evidence="10">
    <location>
        <position position="175"/>
    </location>
    <ligand>
        <name>[4Fe-4S] cluster</name>
        <dbReference type="ChEBI" id="CHEBI:49883"/>
        <label>3</label>
    </ligand>
</feature>
<feature type="binding site" evidence="10">
    <location>
        <position position="52"/>
    </location>
    <ligand>
        <name>[4Fe-4S] cluster</name>
        <dbReference type="ChEBI" id="CHEBI:49883"/>
        <label>1</label>
    </ligand>
</feature>
<keyword evidence="9 10" id="KW-0472">Membrane</keyword>
<dbReference type="InterPro" id="IPR010207">
    <property type="entry name" value="Elect_transpt_cplx_RnfB/RsxB"/>
</dbReference>
<dbReference type="Pfam" id="PF13459">
    <property type="entry name" value="Fer4_15"/>
    <property type="match status" value="1"/>
</dbReference>
<dbReference type="PROSITE" id="PS00198">
    <property type="entry name" value="4FE4S_FER_1"/>
    <property type="match status" value="1"/>
</dbReference>
<accession>A0A7C2P3G2</accession>
<comment type="caution">
    <text evidence="14">The sequence shown here is derived from an EMBL/GenBank/DDBJ whole genome shotgun (WGS) entry which is preliminary data.</text>
</comment>
<dbReference type="Gene3D" id="3.30.70.20">
    <property type="match status" value="2"/>
</dbReference>
<evidence type="ECO:0000313" key="15">
    <source>
        <dbReference type="EMBL" id="HGL17466.1"/>
    </source>
</evidence>
<dbReference type="GO" id="GO:0005886">
    <property type="term" value="C:plasma membrane"/>
    <property type="evidence" value="ECO:0007669"/>
    <property type="project" value="UniProtKB-SubCell"/>
</dbReference>
<evidence type="ECO:0000256" key="6">
    <source>
        <dbReference type="ARBA" id="ARBA00022982"/>
    </source>
</evidence>
<dbReference type="GO" id="GO:0051539">
    <property type="term" value="F:4 iron, 4 sulfur cluster binding"/>
    <property type="evidence" value="ECO:0007669"/>
    <property type="project" value="UniProtKB-UniRule"/>
</dbReference>
<dbReference type="PANTHER" id="PTHR43560:SF1">
    <property type="entry name" value="ION-TRANSLOCATING OXIDOREDUCTASE COMPLEX SUBUNIT B"/>
    <property type="match status" value="1"/>
</dbReference>
<evidence type="ECO:0000256" key="5">
    <source>
        <dbReference type="ARBA" id="ARBA00022967"/>
    </source>
</evidence>
<keyword evidence="1 10" id="KW-0813">Transport</keyword>
<dbReference type="InterPro" id="IPR050395">
    <property type="entry name" value="4Fe4S_Ferredoxin_RnfB"/>
</dbReference>
<keyword evidence="2 10" id="KW-0004">4Fe-4S</keyword>
<dbReference type="InterPro" id="IPR007202">
    <property type="entry name" value="4Fe-4S_dom"/>
</dbReference>
<dbReference type="EC" id="7.-.-.-" evidence="10"/>
<dbReference type="NCBIfam" id="TIGR01944">
    <property type="entry name" value="rnfB"/>
    <property type="match status" value="1"/>
</dbReference>
<comment type="cofactor">
    <cofactor evidence="10">
        <name>[4Fe-4S] cluster</name>
        <dbReference type="ChEBI" id="CHEBI:49883"/>
    </cofactor>
    <text evidence="10">Binds 3 [4Fe-4S] clusters.</text>
</comment>
<feature type="binding site" evidence="10">
    <location>
        <position position="49"/>
    </location>
    <ligand>
        <name>[4Fe-4S] cluster</name>
        <dbReference type="ChEBI" id="CHEBI:49883"/>
        <label>1</label>
    </ligand>
</feature>
<feature type="domain" description="4Fe-4S ferredoxin-type" evidence="12">
    <location>
        <begin position="206"/>
        <end position="237"/>
    </location>
</feature>
<dbReference type="EMBL" id="DTDJ01000027">
    <property type="protein sequence ID" value="HGL17466.1"/>
    <property type="molecule type" value="Genomic_DNA"/>
</dbReference>
<protein>
    <recommendedName>
        <fullName evidence="10">Ion-translocating oxidoreductase complex subunit B</fullName>
        <ecNumber evidence="10">7.-.-.-</ecNumber>
    </recommendedName>
    <alternativeName>
        <fullName evidence="10">Rnf electron transport complex subunit B</fullName>
    </alternativeName>
</protein>
<dbReference type="AlphaFoldDB" id="A0A7C2P3G2"/>
<comment type="subunit">
    <text evidence="10">The complex is composed of six subunits: RnfA, RnfB, RnfC, RnfD, RnfE and RnfG.</text>
</comment>
<dbReference type="SUPFAM" id="SSF54862">
    <property type="entry name" value="4Fe-4S ferredoxins"/>
    <property type="match status" value="1"/>
</dbReference>
<evidence type="ECO:0000259" key="12">
    <source>
        <dbReference type="PROSITE" id="PS51379"/>
    </source>
</evidence>
<keyword evidence="5 10" id="KW-1278">Translocase</keyword>
<dbReference type="Pfam" id="PF04060">
    <property type="entry name" value="FeS"/>
    <property type="match status" value="1"/>
</dbReference>
<keyword evidence="11" id="KW-0812">Transmembrane</keyword>
<keyword evidence="3 10" id="KW-0479">Metal-binding</keyword>
<evidence type="ECO:0000313" key="14">
    <source>
        <dbReference type="EMBL" id="HEN27214.1"/>
    </source>
</evidence>
<sequence>MNVVIYSLFLALGLGLFFGLFLVIAFKKLAVHEDPRVEKILEILPGANCGACGYAGCAGYAEALAMGHETNPGKCAPGGQEVANQISHFLGLDAVSVTKLVAKVMCNGSKENAIRRSDYNGIESCRVAEFTLKGDKGCVYGCLGFGDCVDACPFGAMYMGEDGLPKVIEEKCTACGKCVEACPRNIIELVPVDRKVFVFCKSLDRGPVAKSYCKVACIGCGLCVKNAPDGAMKLENNLAYILQPDKVDEVAEKVVGVCPTGAIAIDKKFAEVKVS</sequence>
<feature type="region of interest" description="Hydrophobic" evidence="10">
    <location>
        <begin position="1"/>
        <end position="26"/>
    </location>
</feature>
<evidence type="ECO:0000256" key="11">
    <source>
        <dbReference type="SAM" id="Phobius"/>
    </source>
</evidence>
<evidence type="ECO:0000256" key="8">
    <source>
        <dbReference type="ARBA" id="ARBA00023014"/>
    </source>
</evidence>
<feature type="binding site" evidence="10">
    <location>
        <position position="152"/>
    </location>
    <ligand>
        <name>[4Fe-4S] cluster</name>
        <dbReference type="ChEBI" id="CHEBI:49883"/>
        <label>3</label>
    </ligand>
</feature>
<proteinExistence type="inferred from homology"/>
<evidence type="ECO:0000256" key="10">
    <source>
        <dbReference type="HAMAP-Rule" id="MF_00463"/>
    </source>
</evidence>
<evidence type="ECO:0000256" key="9">
    <source>
        <dbReference type="ARBA" id="ARBA00023136"/>
    </source>
</evidence>
<keyword evidence="10" id="KW-1003">Cell membrane</keyword>
<feature type="binding site" evidence="10">
    <location>
        <position position="182"/>
    </location>
    <ligand>
        <name>[4Fe-4S] cluster</name>
        <dbReference type="ChEBI" id="CHEBI:49883"/>
        <label>2</label>
    </ligand>
</feature>
<dbReference type="CDD" id="cd10549">
    <property type="entry name" value="MtMvhB_like"/>
    <property type="match status" value="1"/>
</dbReference>
<comment type="caution">
    <text evidence="10">Lacks conserved residue(s) required for the propagation of feature annotation.</text>
</comment>
<evidence type="ECO:0000256" key="4">
    <source>
        <dbReference type="ARBA" id="ARBA00022737"/>
    </source>
</evidence>
<dbReference type="GO" id="GO:0046872">
    <property type="term" value="F:metal ion binding"/>
    <property type="evidence" value="ECO:0007669"/>
    <property type="project" value="UniProtKB-KW"/>
</dbReference>
<feature type="binding site" evidence="10">
    <location>
        <position position="178"/>
    </location>
    <ligand>
        <name>[4Fe-4S] cluster</name>
        <dbReference type="ChEBI" id="CHEBI:49883"/>
        <label>3</label>
    </ligand>
</feature>
<feature type="domain" description="4Fe-4S ferredoxin-type" evidence="12">
    <location>
        <begin position="163"/>
        <end position="192"/>
    </location>
</feature>
<feature type="binding site" evidence="10">
    <location>
        <position position="148"/>
    </location>
    <ligand>
        <name>[4Fe-4S] cluster</name>
        <dbReference type="ChEBI" id="CHEBI:49883"/>
        <label>2</label>
    </ligand>
</feature>
<dbReference type="EMBL" id="DSOL01000022">
    <property type="protein sequence ID" value="HEN27214.1"/>
    <property type="molecule type" value="Genomic_DNA"/>
</dbReference>
<evidence type="ECO:0000256" key="3">
    <source>
        <dbReference type="ARBA" id="ARBA00022723"/>
    </source>
</evidence>
<comment type="function">
    <text evidence="10">Part of a membrane-bound complex that couples electron transfer with translocation of ions across the membrane.</text>
</comment>
<dbReference type="HAMAP" id="MF_00463">
    <property type="entry name" value="RsxB_RnfB"/>
    <property type="match status" value="1"/>
</dbReference>
<feature type="binding site" evidence="10">
    <location>
        <position position="57"/>
    </location>
    <ligand>
        <name>[4Fe-4S] cluster</name>
        <dbReference type="ChEBI" id="CHEBI:49883"/>
        <label>1</label>
    </ligand>
</feature>
<feature type="binding site" evidence="10">
    <location>
        <position position="142"/>
    </location>
    <ligand>
        <name>[4Fe-4S] cluster</name>
        <dbReference type="ChEBI" id="CHEBI:49883"/>
        <label>2</label>
    </ligand>
</feature>
<feature type="binding site" evidence="10">
    <location>
        <position position="138"/>
    </location>
    <ligand>
        <name>[4Fe-4S] cluster</name>
        <dbReference type="ChEBI" id="CHEBI:49883"/>
        <label>2</label>
    </ligand>
</feature>
<feature type="binding site" evidence="10">
    <location>
        <position position="172"/>
    </location>
    <ligand>
        <name>[4Fe-4S] cluster</name>
        <dbReference type="ChEBI" id="CHEBI:49883"/>
        <label>3</label>
    </ligand>
</feature>
<feature type="domain" description="4Fe-4S" evidence="13">
    <location>
        <begin position="32"/>
        <end position="92"/>
    </location>
</feature>
<keyword evidence="11" id="KW-1133">Transmembrane helix</keyword>
<organism evidence="14">
    <name type="scientific">candidate division WOR-3 bacterium</name>
    <dbReference type="NCBI Taxonomy" id="2052148"/>
    <lineage>
        <taxon>Bacteria</taxon>
        <taxon>Bacteria division WOR-3</taxon>
    </lineage>
</organism>
<dbReference type="PANTHER" id="PTHR43560">
    <property type="entry name" value="ION-TRANSLOCATING OXIDOREDUCTASE COMPLEX SUBUNIT B"/>
    <property type="match status" value="1"/>
</dbReference>
<dbReference type="InterPro" id="IPR017900">
    <property type="entry name" value="4Fe4S_Fe_S_CS"/>
</dbReference>
<evidence type="ECO:0000256" key="1">
    <source>
        <dbReference type="ARBA" id="ARBA00022448"/>
    </source>
</evidence>
<feature type="binding site" evidence="10">
    <location>
        <position position="75"/>
    </location>
    <ligand>
        <name>[4Fe-4S] cluster</name>
        <dbReference type="ChEBI" id="CHEBI:49883"/>
        <label>1</label>
    </ligand>
</feature>
<gene>
    <name evidence="10" type="primary">rnfB</name>
    <name evidence="14" type="ORF">ENQ77_00795</name>
    <name evidence="15" type="ORF">ENU66_03945</name>
</gene>
<dbReference type="Gene3D" id="1.10.15.40">
    <property type="entry name" value="Electron transport complex subunit B, putative Fe-S cluster"/>
    <property type="match status" value="1"/>
</dbReference>
<comment type="similarity">
    <text evidence="10">Belongs to the 4Fe4S bacterial-type ferredoxin family. RnfB subfamily.</text>
</comment>
<keyword evidence="8 10" id="KW-0411">Iron-sulfur</keyword>
<reference evidence="14" key="1">
    <citation type="journal article" date="2020" name="mSystems">
        <title>Genome- and Community-Level Interaction Insights into Carbon Utilization and Element Cycling Functions of Hydrothermarchaeota in Hydrothermal Sediment.</title>
        <authorList>
            <person name="Zhou Z."/>
            <person name="Liu Y."/>
            <person name="Xu W."/>
            <person name="Pan J."/>
            <person name="Luo Z.H."/>
            <person name="Li M."/>
        </authorList>
    </citation>
    <scope>NUCLEOTIDE SEQUENCE [LARGE SCALE GENOMIC DNA]</scope>
    <source>
        <strain evidence="14">SpSt-34</strain>
        <strain evidence="15">SpSt-69</strain>
    </source>
</reference>
<evidence type="ECO:0000256" key="7">
    <source>
        <dbReference type="ARBA" id="ARBA00023004"/>
    </source>
</evidence>
<name>A0A7C2P3G2_UNCW3</name>
<dbReference type="PROSITE" id="PS51379">
    <property type="entry name" value="4FE4S_FER_2"/>
    <property type="match status" value="3"/>
</dbReference>
<dbReference type="GO" id="GO:0022900">
    <property type="term" value="P:electron transport chain"/>
    <property type="evidence" value="ECO:0007669"/>
    <property type="project" value="UniProtKB-UniRule"/>
</dbReference>
<dbReference type="PROSITE" id="PS51656">
    <property type="entry name" value="4FE4S"/>
    <property type="match status" value="1"/>
</dbReference>
<comment type="subcellular location">
    <subcellularLocation>
        <location evidence="10">Cell membrane</location>
    </subcellularLocation>
</comment>
<evidence type="ECO:0000259" key="13">
    <source>
        <dbReference type="PROSITE" id="PS51656"/>
    </source>
</evidence>
<feature type="transmembrane region" description="Helical" evidence="11">
    <location>
        <begin position="6"/>
        <end position="26"/>
    </location>
</feature>
<feature type="domain" description="4Fe-4S ferredoxin-type" evidence="12">
    <location>
        <begin position="128"/>
        <end position="162"/>
    </location>
</feature>
<dbReference type="InterPro" id="IPR017896">
    <property type="entry name" value="4Fe4S_Fe-S-bd"/>
</dbReference>